<evidence type="ECO:0000259" key="2">
    <source>
        <dbReference type="Pfam" id="PF25019"/>
    </source>
</evidence>
<proteinExistence type="predicted"/>
<feature type="domain" description="R13L1/DRL21-like LRR repeat region" evidence="2">
    <location>
        <begin position="167"/>
        <end position="264"/>
    </location>
</feature>
<dbReference type="SUPFAM" id="SSF52058">
    <property type="entry name" value="L domain-like"/>
    <property type="match status" value="2"/>
</dbReference>
<dbReference type="PANTHER" id="PTHR47186">
    <property type="entry name" value="LEUCINE-RICH REPEAT-CONTAINING PROTEIN 57"/>
    <property type="match status" value="1"/>
</dbReference>
<reference evidence="3 4" key="1">
    <citation type="submission" date="2019-04" db="EMBL/GenBank/DDBJ databases">
        <title>An improved genome assembly and genetic linkage map for asparagus bean, Vigna unguiculata ssp. sesquipedialis.</title>
        <authorList>
            <person name="Xia Q."/>
            <person name="Zhang R."/>
            <person name="Dong Y."/>
        </authorList>
    </citation>
    <scope>NUCLEOTIDE SEQUENCE [LARGE SCALE GENOMIC DNA]</scope>
    <source>
        <tissue evidence="3">Leaf</tissue>
    </source>
</reference>
<sequence length="650" mass="74177">MPVLETLGGALFGVVLQLLLDKLDSHQVLHYFRERNLDEKLLKKLKRKLMDINAVIDDAEQKQKEYQRKPVTFQLIKEVPGGIGNLIHLRSLDLSNTHIETLPDSMCLLCNLLVLKLNNCLYLKELPATLHELTNLRCLELMGTSLRKAPVLLGKLKNLQVWMDRFDFTDLKNKTNLVGLSLEWKLNLNNDDSIKEREVLENLHPPRHLNHLSIDGYSGTQFPRCLSDNSLSNVVSLTLKHCKHCLWLPSLGLLTFLKHLTIESLDWIGRIDADFYGNSSSSFASLETLSFTRMKEWEEWQCITGAFPSLQCLSMKYCPKLKGKLPEHLSELKQLTIEYCEQLKASIPMVVSIKNHDVKMEPTSFDMTVPLLYHTNLKILCIVSCPSMNIPINHCYPFLEELVISHSCDSLTTFPLDFFPKLYHLQLYECRNLQMILQGHPHNHLYRLNIVRCSEFESFPSEGLCAPQLERFSIEGSEKLKSMPKRMSALLPYLNRLSIRNCPNVEWSEGCLPSNLEDMRLSNCSKLVASLKGAWGTNPSLELFFIGKQKVESFPGIGLPSLSVNNLSIRYCPNLKTLSICPLSSLKNLSLDNCPILQCLPEEGLPKSISDLIIEGCPLLKERCKKQEGEDWEKIAHIKNIWIDAEQVNI</sequence>
<keyword evidence="1" id="KW-0175">Coiled coil</keyword>
<dbReference type="EMBL" id="CP039347">
    <property type="protein sequence ID" value="QCD85746.1"/>
    <property type="molecule type" value="Genomic_DNA"/>
</dbReference>
<dbReference type="Pfam" id="PF25019">
    <property type="entry name" value="LRR_R13L1-DRL21"/>
    <property type="match status" value="1"/>
</dbReference>
<accession>A0A4D6LBH1</accession>
<evidence type="ECO:0000313" key="3">
    <source>
        <dbReference type="EMBL" id="QCD85746.1"/>
    </source>
</evidence>
<dbReference type="PANTHER" id="PTHR47186:SF42">
    <property type="entry name" value="DISEASE RESISTANCE RPP13-LIKE PROTEIN 1"/>
    <property type="match status" value="1"/>
</dbReference>
<feature type="coiled-coil region" evidence="1">
    <location>
        <begin position="42"/>
        <end position="69"/>
    </location>
</feature>
<name>A0A4D6LBH1_VIGUN</name>
<dbReference type="InterPro" id="IPR001611">
    <property type="entry name" value="Leu-rich_rpt"/>
</dbReference>
<protein>
    <submittedName>
        <fullName evidence="3">Internalin A</fullName>
    </submittedName>
</protein>
<dbReference type="AlphaFoldDB" id="A0A4D6LBH1"/>
<evidence type="ECO:0000313" key="4">
    <source>
        <dbReference type="Proteomes" id="UP000501690"/>
    </source>
</evidence>
<keyword evidence="4" id="KW-1185">Reference proteome</keyword>
<dbReference type="Gene3D" id="3.80.10.10">
    <property type="entry name" value="Ribonuclease Inhibitor"/>
    <property type="match status" value="3"/>
</dbReference>
<dbReference type="PROSITE" id="PS51450">
    <property type="entry name" value="LRR"/>
    <property type="match status" value="1"/>
</dbReference>
<evidence type="ECO:0000256" key="1">
    <source>
        <dbReference type="SAM" id="Coils"/>
    </source>
</evidence>
<dbReference type="InterPro" id="IPR056789">
    <property type="entry name" value="LRR_R13L1-DRL21"/>
</dbReference>
<organism evidence="3 4">
    <name type="scientific">Vigna unguiculata</name>
    <name type="common">Cowpea</name>
    <dbReference type="NCBI Taxonomy" id="3917"/>
    <lineage>
        <taxon>Eukaryota</taxon>
        <taxon>Viridiplantae</taxon>
        <taxon>Streptophyta</taxon>
        <taxon>Embryophyta</taxon>
        <taxon>Tracheophyta</taxon>
        <taxon>Spermatophyta</taxon>
        <taxon>Magnoliopsida</taxon>
        <taxon>eudicotyledons</taxon>
        <taxon>Gunneridae</taxon>
        <taxon>Pentapetalae</taxon>
        <taxon>rosids</taxon>
        <taxon>fabids</taxon>
        <taxon>Fabales</taxon>
        <taxon>Fabaceae</taxon>
        <taxon>Papilionoideae</taxon>
        <taxon>50 kb inversion clade</taxon>
        <taxon>NPAAA clade</taxon>
        <taxon>indigoferoid/millettioid clade</taxon>
        <taxon>Phaseoleae</taxon>
        <taxon>Vigna</taxon>
    </lineage>
</organism>
<dbReference type="Proteomes" id="UP000501690">
    <property type="component" value="Linkage Group LG3"/>
</dbReference>
<gene>
    <name evidence="3" type="ORF">DEO72_LG3g266</name>
</gene>
<dbReference type="InterPro" id="IPR032675">
    <property type="entry name" value="LRR_dom_sf"/>
</dbReference>